<feature type="transmembrane region" description="Helical" evidence="10">
    <location>
        <begin position="307"/>
        <end position="325"/>
    </location>
</feature>
<sequence>MTAEWIERFKIFLNDAEGIVNPLHYRYMKQTKILMTEVASWPYKVFGDMKSDARISKYNIALILLGICLPFLSGGHLYTHADTMNFNDMGNSIIIIFLDFIFLQRLVLARTDKFFNLMKLFINKFHLIYFKNRSAYAEKVFHRIHLISGVFTMYIFVLLHFGILVYNLIPVYGNYKNGMFGSNRPTNSTFGHSAYYYVPKDYFYITEAGYVILAIINLYLSLIIAGMLTNFDLVVYLIVFQIWGHLKVLKHDLYSFPRPKVRENDVDNGMYTPEENFYIRKLLSDNIEHHQLIIKFVDECSYVLGEYLFMFYANIQVISCLLLLEMASMTAGVIAKFAALFLAIFISLIQCSVLFELVNTKSMELENAVYQLPWECMDVNNRKTVIFFLYRCQTPLSIKAGKIIPVGVTTMLAVLKTSCSYFMLLQTLTKEV</sequence>
<evidence type="ECO:0000313" key="11">
    <source>
        <dbReference type="EMBL" id="AST36246.1"/>
    </source>
</evidence>
<feature type="transmembrane region" description="Helical" evidence="10">
    <location>
        <begin position="146"/>
        <end position="169"/>
    </location>
</feature>
<dbReference type="EMBL" id="KY283586">
    <property type="protein sequence ID" value="AST36246.1"/>
    <property type="molecule type" value="mRNA"/>
</dbReference>
<feature type="transmembrane region" description="Helical" evidence="10">
    <location>
        <begin position="90"/>
        <end position="108"/>
    </location>
</feature>
<name>A0A223HCY6_9NEOP</name>
<comment type="subcellular location">
    <subcellularLocation>
        <location evidence="1 10">Cell membrane</location>
        <topology evidence="1 10">Multi-pass membrane protein</topology>
    </subcellularLocation>
</comment>
<feature type="transmembrane region" description="Helical" evidence="10">
    <location>
        <begin position="403"/>
        <end position="424"/>
    </location>
</feature>
<keyword evidence="4 10" id="KW-0812">Transmembrane</keyword>
<evidence type="ECO:0000256" key="1">
    <source>
        <dbReference type="ARBA" id="ARBA00004651"/>
    </source>
</evidence>
<dbReference type="GO" id="GO:0005886">
    <property type="term" value="C:plasma membrane"/>
    <property type="evidence" value="ECO:0007669"/>
    <property type="project" value="UniProtKB-SubCell"/>
</dbReference>
<feature type="transmembrane region" description="Helical" evidence="10">
    <location>
        <begin position="202"/>
        <end position="220"/>
    </location>
</feature>
<evidence type="ECO:0000256" key="8">
    <source>
        <dbReference type="ARBA" id="ARBA00023170"/>
    </source>
</evidence>
<dbReference type="GO" id="GO:0005549">
    <property type="term" value="F:odorant binding"/>
    <property type="evidence" value="ECO:0007669"/>
    <property type="project" value="InterPro"/>
</dbReference>
<dbReference type="PANTHER" id="PTHR21137:SF35">
    <property type="entry name" value="ODORANT RECEPTOR 19A-RELATED"/>
    <property type="match status" value="1"/>
</dbReference>
<dbReference type="GO" id="GO:0007165">
    <property type="term" value="P:signal transduction"/>
    <property type="evidence" value="ECO:0007669"/>
    <property type="project" value="UniProtKB-KW"/>
</dbReference>
<gene>
    <name evidence="11" type="primary">OR</name>
</gene>
<keyword evidence="9 10" id="KW-0807">Transducer</keyword>
<accession>A0A223HCY6</accession>
<dbReference type="PANTHER" id="PTHR21137">
    <property type="entry name" value="ODORANT RECEPTOR"/>
    <property type="match status" value="1"/>
</dbReference>
<keyword evidence="8 10" id="KW-0675">Receptor</keyword>
<feature type="transmembrane region" description="Helical" evidence="10">
    <location>
        <begin position="337"/>
        <end position="355"/>
    </location>
</feature>
<evidence type="ECO:0000256" key="6">
    <source>
        <dbReference type="ARBA" id="ARBA00022989"/>
    </source>
</evidence>
<feature type="transmembrane region" description="Helical" evidence="10">
    <location>
        <begin position="58"/>
        <end position="78"/>
    </location>
</feature>
<evidence type="ECO:0000256" key="10">
    <source>
        <dbReference type="RuleBase" id="RU351113"/>
    </source>
</evidence>
<comment type="similarity">
    <text evidence="10">Belongs to the insect chemoreceptor superfamily. Heteromeric odorant receptor channel (TC 1.A.69) family.</text>
</comment>
<evidence type="ECO:0000256" key="3">
    <source>
        <dbReference type="ARBA" id="ARBA00022606"/>
    </source>
</evidence>
<keyword evidence="2" id="KW-1003">Cell membrane</keyword>
<dbReference type="Pfam" id="PF02949">
    <property type="entry name" value="7tm_6"/>
    <property type="match status" value="1"/>
</dbReference>
<keyword evidence="6 10" id="KW-1133">Transmembrane helix</keyword>
<dbReference type="AlphaFoldDB" id="A0A223HCY6"/>
<protein>
    <recommendedName>
        <fullName evidence="10">Odorant receptor</fullName>
    </recommendedName>
</protein>
<keyword evidence="3 10" id="KW-0716">Sensory transduction</keyword>
<evidence type="ECO:0000256" key="7">
    <source>
        <dbReference type="ARBA" id="ARBA00023136"/>
    </source>
</evidence>
<keyword evidence="5 10" id="KW-0552">Olfaction</keyword>
<evidence type="ECO:0000256" key="2">
    <source>
        <dbReference type="ARBA" id="ARBA00022475"/>
    </source>
</evidence>
<evidence type="ECO:0000256" key="9">
    <source>
        <dbReference type="ARBA" id="ARBA00023224"/>
    </source>
</evidence>
<proteinExistence type="evidence at transcript level"/>
<dbReference type="GO" id="GO:0004984">
    <property type="term" value="F:olfactory receptor activity"/>
    <property type="evidence" value="ECO:0007669"/>
    <property type="project" value="InterPro"/>
</dbReference>
<keyword evidence="7 10" id="KW-0472">Membrane</keyword>
<dbReference type="InterPro" id="IPR004117">
    <property type="entry name" value="7tm6_olfct_rcpt"/>
</dbReference>
<feature type="transmembrane region" description="Helical" evidence="10">
    <location>
        <begin position="227"/>
        <end position="246"/>
    </location>
</feature>
<evidence type="ECO:0000256" key="4">
    <source>
        <dbReference type="ARBA" id="ARBA00022692"/>
    </source>
</evidence>
<comment type="caution">
    <text evidence="10">Lacks conserved residue(s) required for the propagation of feature annotation.</text>
</comment>
<reference evidence="11" key="1">
    <citation type="journal article" date="2017" name="Sci. Rep.">
        <title>Antennal transcriptomes of three tortricid moths reveal putative conserved chemosensory receptors for social and habitat olfactory cues.</title>
        <authorList>
            <person name="Gonzalez F."/>
            <person name="Witzgall P."/>
            <person name="Walker W.B."/>
        </authorList>
    </citation>
    <scope>NUCLEOTIDE SEQUENCE</scope>
</reference>
<evidence type="ECO:0000256" key="5">
    <source>
        <dbReference type="ARBA" id="ARBA00022725"/>
    </source>
</evidence>
<organism evidence="11">
    <name type="scientific">Hedya nubiferana</name>
    <dbReference type="NCBI Taxonomy" id="572853"/>
    <lineage>
        <taxon>Eukaryota</taxon>
        <taxon>Metazoa</taxon>
        <taxon>Ecdysozoa</taxon>
        <taxon>Arthropoda</taxon>
        <taxon>Hexapoda</taxon>
        <taxon>Insecta</taxon>
        <taxon>Pterygota</taxon>
        <taxon>Neoptera</taxon>
        <taxon>Endopterygota</taxon>
        <taxon>Lepidoptera</taxon>
        <taxon>Glossata</taxon>
        <taxon>Ditrysia</taxon>
        <taxon>Tortricoidea</taxon>
        <taxon>Tortricidae</taxon>
        <taxon>Olethreutinae</taxon>
        <taxon>Olethreutini</taxon>
        <taxon>Hedya</taxon>
    </lineage>
</organism>